<feature type="coiled-coil region" evidence="5">
    <location>
        <begin position="508"/>
        <end position="669"/>
    </location>
</feature>
<name>A0A1W0A8X3_9STRA</name>
<dbReference type="PROSITE" id="PS51715">
    <property type="entry name" value="G_GB1_RHD3"/>
    <property type="match status" value="1"/>
</dbReference>
<dbReference type="InterPro" id="IPR003191">
    <property type="entry name" value="Guanylate-bd/ATL_C"/>
</dbReference>
<dbReference type="InterPro" id="IPR027417">
    <property type="entry name" value="P-loop_NTPase"/>
</dbReference>
<dbReference type="Gene3D" id="3.40.50.300">
    <property type="entry name" value="P-loop containing nucleotide triphosphate hydrolases"/>
    <property type="match status" value="1"/>
</dbReference>
<comment type="caution">
    <text evidence="7">The sequence shown here is derived from an EMBL/GenBank/DDBJ whole genome shotgun (WGS) entry which is preliminary data.</text>
</comment>
<dbReference type="SUPFAM" id="SSF48340">
    <property type="entry name" value="Interferon-induced guanylate-binding protein 1 (GBP1), C-terminal domain"/>
    <property type="match status" value="1"/>
</dbReference>
<feature type="coiled-coil region" evidence="5">
    <location>
        <begin position="705"/>
        <end position="739"/>
    </location>
</feature>
<gene>
    <name evidence="7" type="ORF">THRCLA_12203</name>
</gene>
<keyword evidence="5" id="KW-0175">Coiled coil</keyword>
<evidence type="ECO:0000256" key="4">
    <source>
        <dbReference type="PROSITE-ProRule" id="PRU01052"/>
    </source>
</evidence>
<evidence type="ECO:0000313" key="8">
    <source>
        <dbReference type="Proteomes" id="UP000243217"/>
    </source>
</evidence>
<keyword evidence="2" id="KW-0378">Hydrolase</keyword>
<dbReference type="AlphaFoldDB" id="A0A1W0A8X3"/>
<feature type="domain" description="GB1/RHD3-type G" evidence="6">
    <location>
        <begin position="45"/>
        <end position="320"/>
    </location>
</feature>
<keyword evidence="3" id="KW-0342">GTP-binding</keyword>
<comment type="similarity">
    <text evidence="4">Belongs to the TRAFAC class dynamin-like GTPase superfamily. GB1/RHD3 GTPase family.</text>
</comment>
<dbReference type="EMBL" id="JNBS01000317">
    <property type="protein sequence ID" value="OQS06678.1"/>
    <property type="molecule type" value="Genomic_DNA"/>
</dbReference>
<evidence type="ECO:0000256" key="3">
    <source>
        <dbReference type="ARBA" id="ARBA00023134"/>
    </source>
</evidence>
<keyword evidence="1" id="KW-0547">Nucleotide-binding</keyword>
<evidence type="ECO:0000256" key="5">
    <source>
        <dbReference type="SAM" id="Coils"/>
    </source>
</evidence>
<reference evidence="7 8" key="1">
    <citation type="journal article" date="2014" name="Genome Biol. Evol.">
        <title>The secreted proteins of Achlya hypogyna and Thraustotheca clavata identify the ancestral oomycete secretome and reveal gene acquisitions by horizontal gene transfer.</title>
        <authorList>
            <person name="Misner I."/>
            <person name="Blouin N."/>
            <person name="Leonard G."/>
            <person name="Richards T.A."/>
            <person name="Lane C.E."/>
        </authorList>
    </citation>
    <scope>NUCLEOTIDE SEQUENCE [LARGE SCALE GENOMIC DNA]</scope>
    <source>
        <strain evidence="7 8">ATCC 34112</strain>
    </source>
</reference>
<accession>A0A1W0A8X3</accession>
<dbReference type="PANTHER" id="PTHR10751">
    <property type="entry name" value="GUANYLATE BINDING PROTEIN"/>
    <property type="match status" value="1"/>
</dbReference>
<dbReference type="OrthoDB" id="2135133at2759"/>
<dbReference type="GO" id="GO:0005525">
    <property type="term" value="F:GTP binding"/>
    <property type="evidence" value="ECO:0007669"/>
    <property type="project" value="UniProtKB-KW"/>
</dbReference>
<keyword evidence="8" id="KW-1185">Reference proteome</keyword>
<dbReference type="Gene3D" id="1.20.1000.10">
    <property type="entry name" value="Guanylate-binding protein, C-terminal domain"/>
    <property type="match status" value="1"/>
</dbReference>
<dbReference type="InterPro" id="IPR030386">
    <property type="entry name" value="G_GB1_RHD3_dom"/>
</dbReference>
<evidence type="ECO:0000259" key="6">
    <source>
        <dbReference type="PROSITE" id="PS51715"/>
    </source>
</evidence>
<sequence length="815" mass="92608">MHPVCLIRQGNEGLEVVDEGVAYVAFDRGYMVDGVVYRLLKSLELEPLAVICLAGQYRTGKSFFLNQMCRNREQEGFVVGPTTESCTRGIWIWDADIRNAQRQKILLMDTEGIASTDNDESYDAKIFSLGLLLSSLFVFNTMGVIDEGAIDRLFLVSELTKHVYIQHNSSKNASLAEEDDLVDGPTETELAPHFPPFVWLLRDFLLDMQENGNILTPTAYLERSLEPRDGTSRRMEERNRIRQSIRTLFTQRECLTLVRPATDEEKLRNASLLTDDDLRPEFVTQMQAIRTRLYELARPKLVLGQVVDGPKLLYLIKSYIETMNSGAVPDIKAAWEYVSDATCETAAKRALEEYHNVMATNTSMAQADFEQIYKEAQDKALITYKKISVEGEARKRCFQTLKTAIASDRTAQIATLQEKSKSFCTTLLLRLLHETIMSPIENGEWDNDTEIPLANRLESLLTSYEAEALGPAKNKALLTFLQTDMLKAFDCFIQRREKHHTLMLQSSVAVAEANEKAFEEAKRNLENEIHALQLEQVRLNGAADLLNDKLSTATATITELRDSKSSLTSQLEASNASLQQLRSEYDSLQKDNVAVTLEKNQLSMRLEQTCVELNEVQVERDQIQSNLSQELQNERRDRTGERERAITDMAKLAGELHAAQRALKTAATESEELMHTNLLQTKEKEMLQHKLEFATAKSFECRNQLTNLTNEHSQAANLLQRYQKRNERLETQLGELGIAQQVELVVEQCCWTIVKQAEMDKAIQLLLEEKAVLIERLGELHLKISSLPDFYQRQVFCTDEATPDFFDALTAFIGQ</sequence>
<organism evidence="7 8">
    <name type="scientific">Thraustotheca clavata</name>
    <dbReference type="NCBI Taxonomy" id="74557"/>
    <lineage>
        <taxon>Eukaryota</taxon>
        <taxon>Sar</taxon>
        <taxon>Stramenopiles</taxon>
        <taxon>Oomycota</taxon>
        <taxon>Saprolegniomycetes</taxon>
        <taxon>Saprolegniales</taxon>
        <taxon>Achlyaceae</taxon>
        <taxon>Thraustotheca</taxon>
    </lineage>
</organism>
<protein>
    <submittedName>
        <fullName evidence="7">Guanylate-binding protein</fullName>
    </submittedName>
</protein>
<dbReference type="GO" id="GO:0003924">
    <property type="term" value="F:GTPase activity"/>
    <property type="evidence" value="ECO:0007669"/>
    <property type="project" value="InterPro"/>
</dbReference>
<evidence type="ECO:0000313" key="7">
    <source>
        <dbReference type="EMBL" id="OQS06678.1"/>
    </source>
</evidence>
<dbReference type="Proteomes" id="UP000243217">
    <property type="component" value="Unassembled WGS sequence"/>
</dbReference>
<evidence type="ECO:0000256" key="2">
    <source>
        <dbReference type="ARBA" id="ARBA00022801"/>
    </source>
</evidence>
<dbReference type="Pfam" id="PF02841">
    <property type="entry name" value="GBP_C"/>
    <property type="match status" value="1"/>
</dbReference>
<dbReference type="InterPro" id="IPR036543">
    <property type="entry name" value="Guanylate-bd_C_sf"/>
</dbReference>
<dbReference type="SUPFAM" id="SSF52540">
    <property type="entry name" value="P-loop containing nucleoside triphosphate hydrolases"/>
    <property type="match status" value="1"/>
</dbReference>
<evidence type="ECO:0000256" key="1">
    <source>
        <dbReference type="ARBA" id="ARBA00022741"/>
    </source>
</evidence>
<dbReference type="Pfam" id="PF02263">
    <property type="entry name" value="GBP"/>
    <property type="match status" value="1"/>
</dbReference>
<proteinExistence type="inferred from homology"/>
<dbReference type="InterPro" id="IPR015894">
    <property type="entry name" value="Guanylate-bd_N"/>
</dbReference>